<feature type="region of interest" description="Disordered" evidence="1">
    <location>
        <begin position="45"/>
        <end position="106"/>
    </location>
</feature>
<keyword evidence="3" id="KW-1185">Reference proteome</keyword>
<protein>
    <submittedName>
        <fullName evidence="2">Uncharacterized protein</fullName>
    </submittedName>
</protein>
<feature type="compositionally biased region" description="Polar residues" evidence="1">
    <location>
        <begin position="45"/>
        <end position="61"/>
    </location>
</feature>
<dbReference type="EMBL" id="JBBGZH010000002">
    <property type="protein sequence ID" value="MEJ5021184.1"/>
    <property type="molecule type" value="Genomic_DNA"/>
</dbReference>
<dbReference type="RefSeq" id="WP_339561733.1">
    <property type="nucleotide sequence ID" value="NZ_JBBGZH010000002.1"/>
</dbReference>
<reference evidence="2 3" key="1">
    <citation type="submission" date="2023-12" db="EMBL/GenBank/DDBJ databases">
        <title>Gut-associated functions are favored during microbiome assembly across C. elegans life.</title>
        <authorList>
            <person name="Zimmermann J."/>
        </authorList>
    </citation>
    <scope>NUCLEOTIDE SEQUENCE [LARGE SCALE GENOMIC DNA]</scope>
    <source>
        <strain evidence="2 3">MYb71</strain>
    </source>
</reference>
<feature type="compositionally biased region" description="Low complexity" evidence="1">
    <location>
        <begin position="91"/>
        <end position="106"/>
    </location>
</feature>
<evidence type="ECO:0000313" key="3">
    <source>
        <dbReference type="Proteomes" id="UP001375812"/>
    </source>
</evidence>
<sequence>MTTDVLAQMRKFTLGVGQLPGLFYLNRSPAAINPKEILKMNSNEKGINSAVNPNSGLSSLNHLAATQRDIKDARNQMKPPSEDWSKLSNILRRSCGGSSRTRSLRK</sequence>
<comment type="caution">
    <text evidence="2">The sequence shown here is derived from an EMBL/GenBank/DDBJ whole genome shotgun (WGS) entry which is preliminary data.</text>
</comment>
<gene>
    <name evidence="2" type="ORF">WH297_15800</name>
</gene>
<organism evidence="2 3">
    <name type="scientific">Ochrobactrum vermis</name>
    <dbReference type="NCBI Taxonomy" id="1827297"/>
    <lineage>
        <taxon>Bacteria</taxon>
        <taxon>Pseudomonadati</taxon>
        <taxon>Pseudomonadota</taxon>
        <taxon>Alphaproteobacteria</taxon>
        <taxon>Hyphomicrobiales</taxon>
        <taxon>Brucellaceae</taxon>
        <taxon>Brucella/Ochrobactrum group</taxon>
        <taxon>Ochrobactrum</taxon>
    </lineage>
</organism>
<feature type="compositionally biased region" description="Basic and acidic residues" evidence="1">
    <location>
        <begin position="68"/>
        <end position="85"/>
    </location>
</feature>
<evidence type="ECO:0000256" key="1">
    <source>
        <dbReference type="SAM" id="MobiDB-lite"/>
    </source>
</evidence>
<accession>A0ABU8PG27</accession>
<evidence type="ECO:0000313" key="2">
    <source>
        <dbReference type="EMBL" id="MEJ5021184.1"/>
    </source>
</evidence>
<name>A0ABU8PG27_9HYPH</name>
<dbReference type="Proteomes" id="UP001375812">
    <property type="component" value="Unassembled WGS sequence"/>
</dbReference>
<proteinExistence type="predicted"/>